<organism evidence="2 3">
    <name type="scientific">Marinomonas ostreistagni</name>
    <dbReference type="NCBI Taxonomy" id="359209"/>
    <lineage>
        <taxon>Bacteria</taxon>
        <taxon>Pseudomonadati</taxon>
        <taxon>Pseudomonadota</taxon>
        <taxon>Gammaproteobacteria</taxon>
        <taxon>Oceanospirillales</taxon>
        <taxon>Oceanospirillaceae</taxon>
        <taxon>Marinomonas</taxon>
    </lineage>
</organism>
<evidence type="ECO:0008006" key="4">
    <source>
        <dbReference type="Google" id="ProtNLM"/>
    </source>
</evidence>
<reference evidence="2 3" key="1">
    <citation type="submission" date="2020-12" db="EMBL/GenBank/DDBJ databases">
        <title>Comparative genome analysis of fungal antagonists Marinomonas ostreistagni 398 and M. spartinae 468.</title>
        <authorList>
            <person name="Fields J.L."/>
            <person name="Mavrodi O.V."/>
            <person name="Biber P.D."/>
            <person name="Indest K.J."/>
            <person name="Mavrodi D.V."/>
        </authorList>
    </citation>
    <scope>NUCLEOTIDE SEQUENCE [LARGE SCALE GENOMIC DNA]</scope>
    <source>
        <strain evidence="2 3">USM7</strain>
    </source>
</reference>
<dbReference type="EMBL" id="JAEMUH010000009">
    <property type="protein sequence ID" value="MBJ7551088.1"/>
    <property type="molecule type" value="Genomic_DNA"/>
</dbReference>
<evidence type="ECO:0000256" key="1">
    <source>
        <dbReference type="SAM" id="SignalP"/>
    </source>
</evidence>
<accession>A0ABS0ZCF9</accession>
<keyword evidence="3" id="KW-1185">Reference proteome</keyword>
<dbReference type="Proteomes" id="UP000598488">
    <property type="component" value="Unassembled WGS sequence"/>
</dbReference>
<dbReference type="InterPro" id="IPR028082">
    <property type="entry name" value="Peripla_BP_I"/>
</dbReference>
<feature type="chain" id="PRO_5046580386" description="Autoinducer 2-binding periplasmic protein LuxP" evidence="1">
    <location>
        <begin position="20"/>
        <end position="368"/>
    </location>
</feature>
<gene>
    <name evidence="2" type="ORF">JHD44_10375</name>
</gene>
<evidence type="ECO:0000313" key="2">
    <source>
        <dbReference type="EMBL" id="MBJ7551088.1"/>
    </source>
</evidence>
<proteinExistence type="predicted"/>
<comment type="caution">
    <text evidence="2">The sequence shown here is derived from an EMBL/GenBank/DDBJ whole genome shotgun (WGS) entry which is preliminary data.</text>
</comment>
<keyword evidence="1" id="KW-0732">Signal</keyword>
<dbReference type="RefSeq" id="WP_199462689.1">
    <property type="nucleotide sequence ID" value="NZ_JAEMUH010000009.1"/>
</dbReference>
<feature type="signal peptide" evidence="1">
    <location>
        <begin position="1"/>
        <end position="19"/>
    </location>
</feature>
<protein>
    <recommendedName>
        <fullName evidence="4">Autoinducer 2-binding periplasmic protein LuxP</fullName>
    </recommendedName>
</protein>
<sequence length="368" mass="42329">MKRFLLICFALLLTPIDWAYGFNQPSTSLQRYLEDNPNQLPLIEQLSVRVHSQPIRLSSIYPETLKIAVILRTDPEIPQNQAWFFAFKRRMQELNMDFRLDVFYVPRDEGTLAMFYKYQSIQATSFDYVIVDGVDDYNRPLIEHLLLQDGSKVIILNSFAPFPAWHLHPPLLYIGTDKALMMHRLASLLDRGLDSNAVIDAISEVSPTSGQSDCQMFLNELAGLGRSVRYRYRVKDLEEGIEPVLDALLAKQPDERQHFIFSCTPKISERVIDVLMTNPSMSASTNAWLGQRRLDAAHQQGVVMVTVLDMKDYMAIAAAEAIKADIELRLLPRVYTETVTFLTRDMDQQTRQLTFQQALQYSFALWPR</sequence>
<dbReference type="SUPFAM" id="SSF53822">
    <property type="entry name" value="Periplasmic binding protein-like I"/>
    <property type="match status" value="1"/>
</dbReference>
<dbReference type="Gene3D" id="3.40.50.2300">
    <property type="match status" value="2"/>
</dbReference>
<evidence type="ECO:0000313" key="3">
    <source>
        <dbReference type="Proteomes" id="UP000598488"/>
    </source>
</evidence>
<name>A0ABS0ZCF9_9GAMM</name>